<accession>A0A0G0BG78</accession>
<dbReference type="EMBL" id="LBPX01000002">
    <property type="protein sequence ID" value="KKP68453.1"/>
    <property type="molecule type" value="Genomic_DNA"/>
</dbReference>
<dbReference type="Proteomes" id="UP000034127">
    <property type="component" value="Unassembled WGS sequence"/>
</dbReference>
<comment type="caution">
    <text evidence="1">The sequence shown here is derived from an EMBL/GenBank/DDBJ whole genome shotgun (WGS) entry which is preliminary data.</text>
</comment>
<proteinExistence type="predicted"/>
<reference evidence="1 2" key="1">
    <citation type="journal article" date="2015" name="Nature">
        <title>rRNA introns, odd ribosomes, and small enigmatic genomes across a large radiation of phyla.</title>
        <authorList>
            <person name="Brown C.T."/>
            <person name="Hug L.A."/>
            <person name="Thomas B.C."/>
            <person name="Sharon I."/>
            <person name="Castelle C.J."/>
            <person name="Singh A."/>
            <person name="Wilkins M.J."/>
            <person name="Williams K.H."/>
            <person name="Banfield J.F."/>
        </authorList>
    </citation>
    <scope>NUCLEOTIDE SEQUENCE [LARGE SCALE GENOMIC DNA]</scope>
</reference>
<gene>
    <name evidence="1" type="ORF">UR63_C0002G0028</name>
</gene>
<evidence type="ECO:0000313" key="2">
    <source>
        <dbReference type="Proteomes" id="UP000034127"/>
    </source>
</evidence>
<feature type="non-terminal residue" evidence="1">
    <location>
        <position position="1"/>
    </location>
</feature>
<dbReference type="AlphaFoldDB" id="A0A0G0BG78"/>
<sequence length="59" mass="6819">LKCSKKRRKPTVSEEKEYFRLLGPLKVKIYQLFGLPVPIFFRLGGTAMPSSHAVRGKKW</sequence>
<evidence type="ECO:0000313" key="1">
    <source>
        <dbReference type="EMBL" id="KKP68453.1"/>
    </source>
</evidence>
<name>A0A0G0BG78_9BACT</name>
<protein>
    <submittedName>
        <fullName evidence="1">Uncharacterized protein</fullName>
    </submittedName>
</protein>
<organism evidence="1 2">
    <name type="scientific">Candidatus Roizmanbacteria bacterium GW2011_GWC2_35_12</name>
    <dbReference type="NCBI Taxonomy" id="1618485"/>
    <lineage>
        <taxon>Bacteria</taxon>
        <taxon>Candidatus Roizmaniibacteriota</taxon>
    </lineage>
</organism>